<accession>A0A7Y9KKC4</accession>
<name>A0A7Y9KKC4_9MICO</name>
<dbReference type="RefSeq" id="WP_179490803.1">
    <property type="nucleotide sequence ID" value="NZ_JACCBV010000001.1"/>
</dbReference>
<keyword evidence="2" id="KW-1185">Reference proteome</keyword>
<dbReference type="EMBL" id="JACCBV010000001">
    <property type="protein sequence ID" value="NYE20680.1"/>
    <property type="molecule type" value="Genomic_DNA"/>
</dbReference>
<sequence length="49" mass="5179">MGLARTLASAPLEPDVVALMPGMVCLGEDGWSRPTPSLTTIEEVLRVTP</sequence>
<evidence type="ECO:0000313" key="2">
    <source>
        <dbReference type="Proteomes" id="UP000576969"/>
    </source>
</evidence>
<comment type="caution">
    <text evidence="1">The sequence shown here is derived from an EMBL/GenBank/DDBJ whole genome shotgun (WGS) entry which is preliminary data.</text>
</comment>
<dbReference type="AlphaFoldDB" id="A0A7Y9KKC4"/>
<evidence type="ECO:0000313" key="1">
    <source>
        <dbReference type="EMBL" id="NYE20680.1"/>
    </source>
</evidence>
<protein>
    <submittedName>
        <fullName evidence="1">Uncharacterized protein</fullName>
    </submittedName>
</protein>
<gene>
    <name evidence="1" type="ORF">BJ991_002708</name>
</gene>
<reference evidence="1 2" key="1">
    <citation type="submission" date="2020-07" db="EMBL/GenBank/DDBJ databases">
        <title>Sequencing the genomes of 1000 actinobacteria strains.</title>
        <authorList>
            <person name="Klenk H.-P."/>
        </authorList>
    </citation>
    <scope>NUCLEOTIDE SEQUENCE [LARGE SCALE GENOMIC DNA]</scope>
    <source>
        <strain evidence="1 2">DSM 24662</strain>
    </source>
</reference>
<proteinExistence type="predicted"/>
<dbReference type="Proteomes" id="UP000576969">
    <property type="component" value="Unassembled WGS sequence"/>
</dbReference>
<organism evidence="1 2">
    <name type="scientific">Microbacterium immunditiarum</name>
    <dbReference type="NCBI Taxonomy" id="337480"/>
    <lineage>
        <taxon>Bacteria</taxon>
        <taxon>Bacillati</taxon>
        <taxon>Actinomycetota</taxon>
        <taxon>Actinomycetes</taxon>
        <taxon>Micrococcales</taxon>
        <taxon>Microbacteriaceae</taxon>
        <taxon>Microbacterium</taxon>
    </lineage>
</organism>